<proteinExistence type="predicted"/>
<evidence type="ECO:0000313" key="2">
    <source>
        <dbReference type="Proteomes" id="UP000315353"/>
    </source>
</evidence>
<dbReference type="EMBL" id="BJNB01000058">
    <property type="protein sequence ID" value="GEB98857.1"/>
    <property type="molecule type" value="Genomic_DNA"/>
</dbReference>
<organism evidence="1 2">
    <name type="scientific">Corynebacterium flavescens</name>
    <dbReference type="NCBI Taxonomy" id="28028"/>
    <lineage>
        <taxon>Bacteria</taxon>
        <taxon>Bacillati</taxon>
        <taxon>Actinomycetota</taxon>
        <taxon>Actinomycetes</taxon>
        <taxon>Mycobacteriales</taxon>
        <taxon>Corynebacteriaceae</taxon>
        <taxon>Corynebacterium</taxon>
    </lineage>
</organism>
<reference evidence="1 2" key="1">
    <citation type="submission" date="2019-06" db="EMBL/GenBank/DDBJ databases">
        <title>Whole genome shotgun sequence of Corynebacterium flavescens NBRC 14136.</title>
        <authorList>
            <person name="Hosoyama A."/>
            <person name="Uohara A."/>
            <person name="Ohji S."/>
            <person name="Ichikawa N."/>
        </authorList>
    </citation>
    <scope>NUCLEOTIDE SEQUENCE [LARGE SCALE GENOMIC DNA]</scope>
    <source>
        <strain evidence="1 2">NBRC 14136</strain>
    </source>
</reference>
<name>A0AB73BAR1_CORFL</name>
<gene>
    <name evidence="1" type="ORF">CFL01nite_23520</name>
</gene>
<comment type="caution">
    <text evidence="1">The sequence shown here is derived from an EMBL/GenBank/DDBJ whole genome shotgun (WGS) entry which is preliminary data.</text>
</comment>
<dbReference type="Proteomes" id="UP000315353">
    <property type="component" value="Unassembled WGS sequence"/>
</dbReference>
<sequence length="89" mass="9502">MENRFTVILLAPRPFTKGHIFSIIPAASNGKDSGTGQLVTVACWYKHQGQEAGDRTVPVHGLAAEDGPSAGSNTPGEVPIFLIASVWQW</sequence>
<protein>
    <submittedName>
        <fullName evidence="1">Uncharacterized protein</fullName>
    </submittedName>
</protein>
<dbReference type="AlphaFoldDB" id="A0AB73BAR1"/>
<evidence type="ECO:0000313" key="1">
    <source>
        <dbReference type="EMBL" id="GEB98857.1"/>
    </source>
</evidence>
<accession>A0AB73BAR1</accession>